<dbReference type="GO" id="GO:0000976">
    <property type="term" value="F:transcription cis-regulatory region binding"/>
    <property type="evidence" value="ECO:0007669"/>
    <property type="project" value="TreeGrafter"/>
</dbReference>
<evidence type="ECO:0000313" key="7">
    <source>
        <dbReference type="Proteomes" id="UP000526408"/>
    </source>
</evidence>
<sequence length="331" mass="34986">MPDTLLRGVTLKGLEVFETLAATGSVAATADRLGMSAPAVSQQLRNLSQALGAELVDHSRRPMVLTPAGRLFLGRAKAALQALRAGQRGLSMLDLAELSALSMGVIEDFENEVTPHLATDLAEAMTQCAFRLVTGASHALHAQIGRRELDIAICAAGSPDPAGTLTHPLIDDPYILAVPTGTDVSGGLAALARLTFLRRDPDQVMGQQIERYLAGAGLALPNRFEMDSNQSISALVAGGTGWTITTPLSLIRAGRFAGGIDAHPLPGAPISRRIVLYATDDWTGPIPARIADRARDLIEDHFAAPGRARMPWLGDSFRVRRDTVAPDSAGP</sequence>
<dbReference type="Gene3D" id="1.10.10.10">
    <property type="entry name" value="Winged helix-like DNA-binding domain superfamily/Winged helix DNA-binding domain"/>
    <property type="match status" value="1"/>
</dbReference>
<dbReference type="SUPFAM" id="SSF46785">
    <property type="entry name" value="Winged helix' DNA-binding domain"/>
    <property type="match status" value="1"/>
</dbReference>
<keyword evidence="4" id="KW-0804">Transcription</keyword>
<dbReference type="Pfam" id="PF03466">
    <property type="entry name" value="LysR_substrate"/>
    <property type="match status" value="1"/>
</dbReference>
<dbReference type="InterPro" id="IPR000847">
    <property type="entry name" value="LysR_HTH_N"/>
</dbReference>
<comment type="similarity">
    <text evidence="1">Belongs to the LysR transcriptional regulatory family.</text>
</comment>
<evidence type="ECO:0000256" key="4">
    <source>
        <dbReference type="ARBA" id="ARBA00023163"/>
    </source>
</evidence>
<dbReference type="PANTHER" id="PTHR30126:SF97">
    <property type="entry name" value="HTH-TYPE TRANSCRIPTIONAL REGULATOR ABGR"/>
    <property type="match status" value="1"/>
</dbReference>
<evidence type="ECO:0000256" key="2">
    <source>
        <dbReference type="ARBA" id="ARBA00023015"/>
    </source>
</evidence>
<dbReference type="Pfam" id="PF00126">
    <property type="entry name" value="HTH_1"/>
    <property type="match status" value="1"/>
</dbReference>
<dbReference type="InterPro" id="IPR005119">
    <property type="entry name" value="LysR_subst-bd"/>
</dbReference>
<keyword evidence="7" id="KW-1185">Reference proteome</keyword>
<organism evidence="6 7">
    <name type="scientific">Roseicyclus persicicus</name>
    <dbReference type="NCBI Taxonomy" id="2650661"/>
    <lineage>
        <taxon>Bacteria</taxon>
        <taxon>Pseudomonadati</taxon>
        <taxon>Pseudomonadota</taxon>
        <taxon>Alphaproteobacteria</taxon>
        <taxon>Rhodobacterales</taxon>
        <taxon>Roseobacteraceae</taxon>
        <taxon>Roseicyclus</taxon>
    </lineage>
</organism>
<proteinExistence type="inferred from homology"/>
<keyword evidence="2" id="KW-0805">Transcription regulation</keyword>
<comment type="caution">
    <text evidence="6">The sequence shown here is derived from an EMBL/GenBank/DDBJ whole genome shotgun (WGS) entry which is preliminary data.</text>
</comment>
<dbReference type="Gene3D" id="3.40.190.10">
    <property type="entry name" value="Periplasmic binding protein-like II"/>
    <property type="match status" value="2"/>
</dbReference>
<dbReference type="PANTHER" id="PTHR30126">
    <property type="entry name" value="HTH-TYPE TRANSCRIPTIONAL REGULATOR"/>
    <property type="match status" value="1"/>
</dbReference>
<dbReference type="PROSITE" id="PS50931">
    <property type="entry name" value="HTH_LYSR"/>
    <property type="match status" value="1"/>
</dbReference>
<dbReference type="SUPFAM" id="SSF53850">
    <property type="entry name" value="Periplasmic binding protein-like II"/>
    <property type="match status" value="1"/>
</dbReference>
<evidence type="ECO:0000256" key="3">
    <source>
        <dbReference type="ARBA" id="ARBA00023125"/>
    </source>
</evidence>
<dbReference type="Proteomes" id="UP000526408">
    <property type="component" value="Unassembled WGS sequence"/>
</dbReference>
<evidence type="ECO:0000259" key="5">
    <source>
        <dbReference type="PROSITE" id="PS50931"/>
    </source>
</evidence>
<dbReference type="AlphaFoldDB" id="A0A7X6H001"/>
<evidence type="ECO:0000313" key="6">
    <source>
        <dbReference type="EMBL" id="NKX45470.1"/>
    </source>
</evidence>
<dbReference type="GO" id="GO:0003700">
    <property type="term" value="F:DNA-binding transcription factor activity"/>
    <property type="evidence" value="ECO:0007669"/>
    <property type="project" value="InterPro"/>
</dbReference>
<gene>
    <name evidence="6" type="ORF">HCU73_12815</name>
</gene>
<keyword evidence="3" id="KW-0238">DNA-binding</keyword>
<feature type="domain" description="HTH lysR-type" evidence="5">
    <location>
        <begin position="9"/>
        <end position="66"/>
    </location>
</feature>
<dbReference type="RefSeq" id="WP_168623856.1">
    <property type="nucleotide sequence ID" value="NZ_JAAZQQ010000004.1"/>
</dbReference>
<evidence type="ECO:0000256" key="1">
    <source>
        <dbReference type="ARBA" id="ARBA00009437"/>
    </source>
</evidence>
<dbReference type="EMBL" id="JAAZQQ010000004">
    <property type="protein sequence ID" value="NKX45470.1"/>
    <property type="molecule type" value="Genomic_DNA"/>
</dbReference>
<protein>
    <submittedName>
        <fullName evidence="6">LysR family transcriptional regulator</fullName>
    </submittedName>
</protein>
<dbReference type="InterPro" id="IPR036390">
    <property type="entry name" value="WH_DNA-bd_sf"/>
</dbReference>
<name>A0A7X6H001_9RHOB</name>
<accession>A0A7X6H001</accession>
<reference evidence="6 7" key="1">
    <citation type="submission" date="2020-04" db="EMBL/GenBank/DDBJ databases">
        <authorList>
            <person name="Yoon J."/>
        </authorList>
    </citation>
    <scope>NUCLEOTIDE SEQUENCE [LARGE SCALE GENOMIC DNA]</scope>
    <source>
        <strain evidence="6 7">KMU-115</strain>
    </source>
</reference>
<dbReference type="InterPro" id="IPR036388">
    <property type="entry name" value="WH-like_DNA-bd_sf"/>
</dbReference>